<feature type="region of interest" description="Disordered" evidence="1">
    <location>
        <begin position="75"/>
        <end position="94"/>
    </location>
</feature>
<comment type="caution">
    <text evidence="2">The sequence shown here is derived from an EMBL/GenBank/DDBJ whole genome shotgun (WGS) entry which is preliminary data.</text>
</comment>
<sequence length="363" mass="40902">MGRSFNTVHFSIWQGIHSIRQSIQLLVPNTVEENYIPLETQSQANTPVTCSEIEGSKGKGKRHSEGLITAKNWTPISTQRNRKPQNSASIQGKPTLTTCTGKITIINPVVTSKGKLPKSADSKFVQGKVKETLDSKGTNQRTEKACPEPEDLEEDTLDTVVDGKTLREIIPTLPFTFEFNRNLKPEDWKDMDQVLQLHPLLKDLFQLSMDNKRFHLASHWLGLGASCQKICLKEINFKTLMVITKGCNPTRQFRLLELRANRIRENQATIQAIVEQLNRTGPTMIHSASQGVDQTSSTVASHNSGKSRSVAKSNHSSQSQVVSRRRKGYQGKNRTSFSNRKRESDLMIQKLLYLAKEVHKNQK</sequence>
<gene>
    <name evidence="2" type="ORF">O181_026993</name>
</gene>
<protein>
    <submittedName>
        <fullName evidence="2">Uncharacterized protein</fullName>
    </submittedName>
</protein>
<reference evidence="2" key="1">
    <citation type="submission" date="2021-03" db="EMBL/GenBank/DDBJ databases">
        <title>Draft genome sequence of rust myrtle Austropuccinia psidii MF-1, a brazilian biotype.</title>
        <authorList>
            <person name="Quecine M.C."/>
            <person name="Pachon D.M.R."/>
            <person name="Bonatelli M.L."/>
            <person name="Correr F.H."/>
            <person name="Franceschini L.M."/>
            <person name="Leite T.F."/>
            <person name="Margarido G.R.A."/>
            <person name="Almeida C.A."/>
            <person name="Ferrarezi J.A."/>
            <person name="Labate C.A."/>
        </authorList>
    </citation>
    <scope>NUCLEOTIDE SEQUENCE</scope>
    <source>
        <strain evidence="2">MF-1</strain>
    </source>
</reference>
<feature type="region of interest" description="Disordered" evidence="1">
    <location>
        <begin position="284"/>
        <end position="342"/>
    </location>
</feature>
<dbReference type="Proteomes" id="UP000765509">
    <property type="component" value="Unassembled WGS sequence"/>
</dbReference>
<proteinExistence type="predicted"/>
<dbReference type="AlphaFoldDB" id="A0A9Q3CNM7"/>
<evidence type="ECO:0000256" key="1">
    <source>
        <dbReference type="SAM" id="MobiDB-lite"/>
    </source>
</evidence>
<feature type="compositionally biased region" description="Polar residues" evidence="1">
    <location>
        <begin position="284"/>
        <end position="315"/>
    </location>
</feature>
<accession>A0A9Q3CNM7</accession>
<name>A0A9Q3CNM7_9BASI</name>
<dbReference type="EMBL" id="AVOT02009055">
    <property type="protein sequence ID" value="MBW0487278.1"/>
    <property type="molecule type" value="Genomic_DNA"/>
</dbReference>
<evidence type="ECO:0000313" key="2">
    <source>
        <dbReference type="EMBL" id="MBW0487278.1"/>
    </source>
</evidence>
<organism evidence="2 3">
    <name type="scientific">Austropuccinia psidii MF-1</name>
    <dbReference type="NCBI Taxonomy" id="1389203"/>
    <lineage>
        <taxon>Eukaryota</taxon>
        <taxon>Fungi</taxon>
        <taxon>Dikarya</taxon>
        <taxon>Basidiomycota</taxon>
        <taxon>Pucciniomycotina</taxon>
        <taxon>Pucciniomycetes</taxon>
        <taxon>Pucciniales</taxon>
        <taxon>Sphaerophragmiaceae</taxon>
        <taxon>Austropuccinia</taxon>
    </lineage>
</organism>
<evidence type="ECO:0000313" key="3">
    <source>
        <dbReference type="Proteomes" id="UP000765509"/>
    </source>
</evidence>
<keyword evidence="3" id="KW-1185">Reference proteome</keyword>